<dbReference type="AlphaFoldDB" id="A0A2A5JN86"/>
<feature type="transmembrane region" description="Helical" evidence="1">
    <location>
        <begin position="91"/>
        <end position="112"/>
    </location>
</feature>
<evidence type="ECO:0000313" key="2">
    <source>
        <dbReference type="EMBL" id="PCK30934.1"/>
    </source>
</evidence>
<keyword evidence="1" id="KW-0472">Membrane</keyword>
<dbReference type="Proteomes" id="UP000228621">
    <property type="component" value="Unassembled WGS sequence"/>
</dbReference>
<organism evidence="2 3">
    <name type="scientific">Pseudoalteromonas piscicida</name>
    <dbReference type="NCBI Taxonomy" id="43662"/>
    <lineage>
        <taxon>Bacteria</taxon>
        <taxon>Pseudomonadati</taxon>
        <taxon>Pseudomonadota</taxon>
        <taxon>Gammaproteobacteria</taxon>
        <taxon>Alteromonadales</taxon>
        <taxon>Pseudoalteromonadaceae</taxon>
        <taxon>Pseudoalteromonas</taxon>
    </lineage>
</organism>
<evidence type="ECO:0000313" key="3">
    <source>
        <dbReference type="Proteomes" id="UP000228621"/>
    </source>
</evidence>
<keyword evidence="1" id="KW-1133">Transmembrane helix</keyword>
<name>A0A2A5JN86_PSEO7</name>
<proteinExistence type="predicted"/>
<gene>
    <name evidence="2" type="ORF">CEX98_15030</name>
</gene>
<protein>
    <submittedName>
        <fullName evidence="2">Uncharacterized protein</fullName>
    </submittedName>
</protein>
<accession>A0A2A5JN86</accession>
<feature type="transmembrane region" description="Helical" evidence="1">
    <location>
        <begin position="57"/>
        <end position="85"/>
    </location>
</feature>
<reference evidence="3" key="1">
    <citation type="journal article" date="2019" name="Genome Announc.">
        <title>Draft Genome Sequence of Pseudoalteromonas piscicida Strain 36Y ROTHPW, an Hypersaline Seawater Isolate from the South Coast of Sonora, Mexico.</title>
        <authorList>
            <person name="Sanchez-Diaz R."/>
            <person name="Molina-Garza Z.J."/>
            <person name="Cruz-Suarez L.E."/>
            <person name="Selvin J."/>
            <person name="Kiran G.S."/>
            <person name="Ibarra-Gamez J.C."/>
            <person name="Gomez-Gil B."/>
            <person name="Galaviz-Silva L."/>
        </authorList>
    </citation>
    <scope>NUCLEOTIDE SEQUENCE [LARGE SCALE GENOMIC DNA]</scope>
    <source>
        <strain evidence="3">36Y_RITHPW</strain>
    </source>
</reference>
<comment type="caution">
    <text evidence="2">The sequence shown here is derived from an EMBL/GenBank/DDBJ whole genome shotgun (WGS) entry which is preliminary data.</text>
</comment>
<sequence length="145" mass="15945">MQNQAQARGNRATAHERTPALAELKDSVSLLFTSYQHIFEAQLNLLGAKCRANLKTLCVALGLIFFSLLLTAMVWASLHILFAYALTYAGLSWFISAGIVLTINVAIIYYLIVTGLRLFNNSINDLTSGFYIPIAKSEAKNDKAS</sequence>
<dbReference type="EMBL" id="NKHF01000068">
    <property type="protein sequence ID" value="PCK30934.1"/>
    <property type="molecule type" value="Genomic_DNA"/>
</dbReference>
<keyword evidence="1" id="KW-0812">Transmembrane</keyword>
<keyword evidence="3" id="KW-1185">Reference proteome</keyword>
<dbReference type="RefSeq" id="WP_099642872.1">
    <property type="nucleotide sequence ID" value="NZ_JAQPZX010000005.1"/>
</dbReference>
<evidence type="ECO:0000256" key="1">
    <source>
        <dbReference type="SAM" id="Phobius"/>
    </source>
</evidence>
<dbReference type="OrthoDB" id="6315370at2"/>